<organism evidence="2 3">
    <name type="scientific">Andreprevotia lacus DSM 23236</name>
    <dbReference type="NCBI Taxonomy" id="1121001"/>
    <lineage>
        <taxon>Bacteria</taxon>
        <taxon>Pseudomonadati</taxon>
        <taxon>Pseudomonadota</taxon>
        <taxon>Betaproteobacteria</taxon>
        <taxon>Neisseriales</taxon>
        <taxon>Chitinibacteraceae</taxon>
        <taxon>Andreprevotia</taxon>
    </lineage>
</organism>
<keyword evidence="2" id="KW-0378">Hydrolase</keyword>
<gene>
    <name evidence="2" type="ORF">SAMN02745857_00439</name>
</gene>
<protein>
    <submittedName>
        <fullName evidence="2">Putative DNA primase/helicase</fullName>
    </submittedName>
</protein>
<dbReference type="SUPFAM" id="SSF57783">
    <property type="entry name" value="Zinc beta-ribbon"/>
    <property type="match status" value="1"/>
</dbReference>
<evidence type="ECO:0000313" key="2">
    <source>
        <dbReference type="EMBL" id="SMC17962.1"/>
    </source>
</evidence>
<dbReference type="Pfam" id="PF08273">
    <property type="entry name" value="Zn_Ribbon_Prim"/>
    <property type="match status" value="1"/>
</dbReference>
<dbReference type="GO" id="GO:0004386">
    <property type="term" value="F:helicase activity"/>
    <property type="evidence" value="ECO:0007669"/>
    <property type="project" value="UniProtKB-KW"/>
</dbReference>
<dbReference type="Pfam" id="PF23639">
    <property type="entry name" value="DUF7146"/>
    <property type="match status" value="1"/>
</dbReference>
<dbReference type="AlphaFoldDB" id="A0A1W1X1Z9"/>
<dbReference type="InterPro" id="IPR006171">
    <property type="entry name" value="TOPRIM_dom"/>
</dbReference>
<dbReference type="OrthoDB" id="8967890at2"/>
<keyword evidence="2" id="KW-0347">Helicase</keyword>
<dbReference type="SMART" id="SM00778">
    <property type="entry name" value="Prim_Zn_Ribbon"/>
    <property type="match status" value="1"/>
</dbReference>
<evidence type="ECO:0000313" key="3">
    <source>
        <dbReference type="Proteomes" id="UP000192761"/>
    </source>
</evidence>
<sequence>MKGGIDISALKVLASDHWPAILQAAGIEQRHLGKGHGPCPVCGGKDRFRFTDRGGRGCFVCNKHRPDGGDGFHLLADWLRCDFIGAARFVSDYLGGAGVQAVAPDPAEIAKRKAAEAAEQRRQWEKARRANAALWQAARPICADSPAGHYLANRGLLLADYPKALRWHAAVPYWCRDGGKPVQLGVFAAMLAAVQAQDGSAIALHKTYLTDDGKKAAVPSPKKWGSPSAPPDGAAVRLYPAGERLALAEGIETALAVHCANGLPVWAGLSAHGMTRVALPPQVKEVFVFADLDEGGAGQAAAEKLALRLLDEGRIVRVLLPSTAGRDWLDVLTGDQE</sequence>
<dbReference type="GO" id="GO:0008270">
    <property type="term" value="F:zinc ion binding"/>
    <property type="evidence" value="ECO:0007669"/>
    <property type="project" value="InterPro"/>
</dbReference>
<dbReference type="Proteomes" id="UP000192761">
    <property type="component" value="Unassembled WGS sequence"/>
</dbReference>
<evidence type="ECO:0000259" key="1">
    <source>
        <dbReference type="SMART" id="SM00778"/>
    </source>
</evidence>
<keyword evidence="2" id="KW-0547">Nucleotide-binding</keyword>
<keyword evidence="3" id="KW-1185">Reference proteome</keyword>
<keyword evidence="2" id="KW-0067">ATP-binding</keyword>
<accession>A0A1W1X1Z9</accession>
<dbReference type="EMBL" id="FWXD01000002">
    <property type="protein sequence ID" value="SMC17962.1"/>
    <property type="molecule type" value="Genomic_DNA"/>
</dbReference>
<dbReference type="Pfam" id="PF13362">
    <property type="entry name" value="Toprim_3"/>
    <property type="match status" value="1"/>
</dbReference>
<proteinExistence type="predicted"/>
<dbReference type="InterPro" id="IPR034154">
    <property type="entry name" value="TOPRIM_DnaG/twinkle"/>
</dbReference>
<reference evidence="2 3" key="1">
    <citation type="submission" date="2017-04" db="EMBL/GenBank/DDBJ databases">
        <authorList>
            <person name="Afonso C.L."/>
            <person name="Miller P.J."/>
            <person name="Scott M.A."/>
            <person name="Spackman E."/>
            <person name="Goraichik I."/>
            <person name="Dimitrov K.M."/>
            <person name="Suarez D.L."/>
            <person name="Swayne D.E."/>
        </authorList>
    </citation>
    <scope>NUCLEOTIDE SEQUENCE [LARGE SCALE GENOMIC DNA]</scope>
    <source>
        <strain evidence="2 3">DSM 23236</strain>
    </source>
</reference>
<feature type="domain" description="DNA primase/helicase Gp4 N-terminal Bacteriophage T7-like" evidence="1">
    <location>
        <begin position="34"/>
        <end position="72"/>
    </location>
</feature>
<name>A0A1W1X1Z9_9NEIS</name>
<dbReference type="CDD" id="cd01029">
    <property type="entry name" value="TOPRIM_primases"/>
    <property type="match status" value="1"/>
</dbReference>
<dbReference type="InterPro" id="IPR055570">
    <property type="entry name" value="DUF7146"/>
</dbReference>
<dbReference type="STRING" id="1121001.SAMN02745857_00439"/>
<dbReference type="InterPro" id="IPR013237">
    <property type="entry name" value="Phage_T7_Gp4_N"/>
</dbReference>